<name>A0ABM0MW50_SACKO</name>
<dbReference type="Gene3D" id="3.40.50.300">
    <property type="entry name" value="P-loop containing nucleotide triphosphate hydrolases"/>
    <property type="match status" value="1"/>
</dbReference>
<dbReference type="SUPFAM" id="SSF52540">
    <property type="entry name" value="P-loop containing nucleoside triphosphate hydrolases"/>
    <property type="match status" value="1"/>
</dbReference>
<proteinExistence type="predicted"/>
<keyword evidence="1" id="KW-1185">Reference proteome</keyword>
<evidence type="ECO:0000313" key="2">
    <source>
        <dbReference type="RefSeq" id="XP_006824241.1"/>
    </source>
</evidence>
<dbReference type="Proteomes" id="UP000694865">
    <property type="component" value="Unplaced"/>
</dbReference>
<sequence length="264" mass="30173">MEAASNYRPSKRVMLWTHPRTRSTAFELSMASVPSFKVHHEIYTLAACFGPERHFPSQAPVLPGYTFKEVRKMLEANYPSYDVVFAKDGPITFQNDMSYLPNGFIHSFLIRDPEKTIPSLFKLISRLQDSDHIKATLTWGSMQPLLDLSKYVQEELRQVPIVIDSDDLVKAPSEILQAYCHTTGIPFQETMSNWKPGNIGHWHELLRNPDMIQSYEAAIASSSFVAPSGNRHDAVANNDLPQELLKFIETLRPIYHQLRKLKIT</sequence>
<evidence type="ECO:0000313" key="1">
    <source>
        <dbReference type="Proteomes" id="UP000694865"/>
    </source>
</evidence>
<accession>A0ABM0MW50</accession>
<dbReference type="GeneID" id="102802956"/>
<dbReference type="InterPro" id="IPR027417">
    <property type="entry name" value="P-loop_NTPase"/>
</dbReference>
<dbReference type="PANTHER" id="PTHR48419">
    <property type="entry name" value="SULFOTRANSFERASE DOMAIN-CONTAINING PROTEIN"/>
    <property type="match status" value="1"/>
</dbReference>
<dbReference type="PANTHER" id="PTHR48419:SF1">
    <property type="entry name" value="SULFOTRANSFERASE DOMAIN-CONTAINING PROTEIN"/>
    <property type="match status" value="1"/>
</dbReference>
<dbReference type="RefSeq" id="XP_006824241.1">
    <property type="nucleotide sequence ID" value="XM_006824178.1"/>
</dbReference>
<protein>
    <submittedName>
        <fullName evidence="2">Uncharacterized protein LOC102802956</fullName>
    </submittedName>
</protein>
<dbReference type="InterPro" id="IPR053226">
    <property type="entry name" value="Pyrrolopyrazine_biosynth_F"/>
</dbReference>
<dbReference type="Pfam" id="PF19798">
    <property type="entry name" value="Sulfotransfer_5"/>
    <property type="match status" value="1"/>
</dbReference>
<gene>
    <name evidence="2" type="primary">LOC102802956</name>
</gene>
<reference evidence="2" key="1">
    <citation type="submission" date="2025-08" db="UniProtKB">
        <authorList>
            <consortium name="RefSeq"/>
        </authorList>
    </citation>
    <scope>IDENTIFICATION</scope>
    <source>
        <tissue evidence="2">Testes</tissue>
    </source>
</reference>
<organism evidence="1 2">
    <name type="scientific">Saccoglossus kowalevskii</name>
    <name type="common">Acorn worm</name>
    <dbReference type="NCBI Taxonomy" id="10224"/>
    <lineage>
        <taxon>Eukaryota</taxon>
        <taxon>Metazoa</taxon>
        <taxon>Hemichordata</taxon>
        <taxon>Enteropneusta</taxon>
        <taxon>Harrimaniidae</taxon>
        <taxon>Saccoglossus</taxon>
    </lineage>
</organism>